<dbReference type="GO" id="GO:0030170">
    <property type="term" value="F:pyridoxal phosphate binding"/>
    <property type="evidence" value="ECO:0007669"/>
    <property type="project" value="InterPro"/>
</dbReference>
<dbReference type="Pfam" id="PF03473">
    <property type="entry name" value="MOSC"/>
    <property type="match status" value="1"/>
</dbReference>
<gene>
    <name evidence="2" type="ORF">UTRI_00420</name>
</gene>
<reference evidence="2 3" key="1">
    <citation type="submission" date="2018-03" db="EMBL/GenBank/DDBJ databases">
        <authorList>
            <person name="Guldener U."/>
        </authorList>
    </citation>
    <scope>NUCLEOTIDE SEQUENCE [LARGE SCALE GENOMIC DNA]</scope>
    <source>
        <strain evidence="2 3">NBRC100155</strain>
    </source>
</reference>
<feature type="domain" description="MOSC" evidence="1">
    <location>
        <begin position="251"/>
        <end position="464"/>
    </location>
</feature>
<organism evidence="2 3">
    <name type="scientific">Ustilago trichophora</name>
    <dbReference type="NCBI Taxonomy" id="86804"/>
    <lineage>
        <taxon>Eukaryota</taxon>
        <taxon>Fungi</taxon>
        <taxon>Dikarya</taxon>
        <taxon>Basidiomycota</taxon>
        <taxon>Ustilaginomycotina</taxon>
        <taxon>Ustilaginomycetes</taxon>
        <taxon>Ustilaginales</taxon>
        <taxon>Ustilaginaceae</taxon>
        <taxon>Ustilago</taxon>
    </lineage>
</organism>
<sequence length="481" mass="53304">MPAKIPFFDSSASLQQKWRESASSGRLTAQLYVFILLIAVGLLRHYLFPSSKTSQDGTFGSAHAPHFDGAKDETLGEIDEIFIYPIKSCAGVSVGEATLTGQGFDLDRRWMVVKASKEGGKLDKISLREEPRLTLIQPVIDEGANRLRLKLTDVGEKEEKAKRTGRDLGESETVLRPSEAELKSWKQVPTVEMYGDYADGRVAALPSGSRGKLSPSEWISEFLGYPVHILHFDTTSSVARKAFPIFKPPTDATSWSVRDRTELHRSRGIEFQDEYPLLVASHESLLYVRSQLSSALSSSDNDGRGGRAIAGLDSTKWSDANALSMARFRPNIVFKGTGPAFSEDSWERIWILPRSNETEKDNTEGAKAMLQLVARCQRCLLTAVDPITAEKDPSVPLKLLNRSRMRVKKVEGVEGGNGRAGPCFGMYAVPLPLSREGRGESEGEKEGEGVKYGALKKGDAIRVRWRPFELDDEPERRRTAQ</sequence>
<dbReference type="GO" id="GO:0030151">
    <property type="term" value="F:molybdenum ion binding"/>
    <property type="evidence" value="ECO:0007669"/>
    <property type="project" value="InterPro"/>
</dbReference>
<dbReference type="InterPro" id="IPR005302">
    <property type="entry name" value="MoCF_Sase_C"/>
</dbReference>
<dbReference type="AlphaFoldDB" id="A0A5C3DR81"/>
<dbReference type="InterPro" id="IPR005303">
    <property type="entry name" value="MOCOS_middle"/>
</dbReference>
<dbReference type="PROSITE" id="PS51340">
    <property type="entry name" value="MOSC"/>
    <property type="match status" value="1"/>
</dbReference>
<protein>
    <recommendedName>
        <fullName evidence="1">MOSC domain-containing protein</fullName>
    </recommendedName>
</protein>
<dbReference type="Pfam" id="PF03476">
    <property type="entry name" value="MOSC_N"/>
    <property type="match status" value="1"/>
</dbReference>
<dbReference type="GO" id="GO:0003824">
    <property type="term" value="F:catalytic activity"/>
    <property type="evidence" value="ECO:0007669"/>
    <property type="project" value="InterPro"/>
</dbReference>
<evidence type="ECO:0000313" key="3">
    <source>
        <dbReference type="Proteomes" id="UP000324022"/>
    </source>
</evidence>
<accession>A0A5C3DR81</accession>
<dbReference type="Proteomes" id="UP000324022">
    <property type="component" value="Unassembled WGS sequence"/>
</dbReference>
<dbReference type="SUPFAM" id="SSF141673">
    <property type="entry name" value="MOSC N-terminal domain-like"/>
    <property type="match status" value="1"/>
</dbReference>
<proteinExistence type="predicted"/>
<dbReference type="EMBL" id="OOIN01000002">
    <property type="protein sequence ID" value="SPO20943.1"/>
    <property type="molecule type" value="Genomic_DNA"/>
</dbReference>
<dbReference type="PANTHER" id="PTHR14237:SF19">
    <property type="entry name" value="MITOCHONDRIAL AMIDOXIME REDUCING COMPONENT 1"/>
    <property type="match status" value="1"/>
</dbReference>
<name>A0A5C3DR81_9BASI</name>
<dbReference type="OrthoDB" id="17255at2759"/>
<evidence type="ECO:0000259" key="1">
    <source>
        <dbReference type="PROSITE" id="PS51340"/>
    </source>
</evidence>
<dbReference type="PANTHER" id="PTHR14237">
    <property type="entry name" value="MOLYBDOPTERIN COFACTOR SULFURASE MOSC"/>
    <property type="match status" value="1"/>
</dbReference>
<keyword evidence="3" id="KW-1185">Reference proteome</keyword>
<evidence type="ECO:0000313" key="2">
    <source>
        <dbReference type="EMBL" id="SPO20943.1"/>
    </source>
</evidence>